<protein>
    <submittedName>
        <fullName evidence="8">Acetylornithine deacetylase/succinyl-diaminopimelate desuccinylase-like protein</fullName>
    </submittedName>
</protein>
<dbReference type="Gene3D" id="3.40.630.10">
    <property type="entry name" value="Zn peptidases"/>
    <property type="match status" value="1"/>
</dbReference>
<evidence type="ECO:0000259" key="7">
    <source>
        <dbReference type="Pfam" id="PF07687"/>
    </source>
</evidence>
<keyword evidence="5" id="KW-0862">Zinc</keyword>
<dbReference type="EMBL" id="JAUSQZ010000001">
    <property type="protein sequence ID" value="MDP9828710.1"/>
    <property type="molecule type" value="Genomic_DNA"/>
</dbReference>
<feature type="domain" description="Peptidase M20 dimerisation" evidence="7">
    <location>
        <begin position="212"/>
        <end position="355"/>
    </location>
</feature>
<dbReference type="PROSITE" id="PS00758">
    <property type="entry name" value="ARGE_DAPE_CPG2_1"/>
    <property type="match status" value="1"/>
</dbReference>
<dbReference type="Gene3D" id="3.30.70.360">
    <property type="match status" value="1"/>
</dbReference>
<keyword evidence="4" id="KW-0378">Hydrolase</keyword>
<dbReference type="InterPro" id="IPR002933">
    <property type="entry name" value="Peptidase_M20"/>
</dbReference>
<dbReference type="Proteomes" id="UP001235712">
    <property type="component" value="Unassembled WGS sequence"/>
</dbReference>
<dbReference type="Pfam" id="PF01546">
    <property type="entry name" value="Peptidase_M20"/>
    <property type="match status" value="1"/>
</dbReference>
<dbReference type="Pfam" id="PF07687">
    <property type="entry name" value="M20_dimer"/>
    <property type="match status" value="1"/>
</dbReference>
<evidence type="ECO:0000256" key="6">
    <source>
        <dbReference type="SAM" id="MobiDB-lite"/>
    </source>
</evidence>
<dbReference type="PIRSF" id="PIRSF036696">
    <property type="entry name" value="ACY-1"/>
    <property type="match status" value="1"/>
</dbReference>
<dbReference type="SUPFAM" id="SSF53187">
    <property type="entry name" value="Zn-dependent exopeptidases"/>
    <property type="match status" value="1"/>
</dbReference>
<dbReference type="NCBIfam" id="NF005913">
    <property type="entry name" value="PRK07906.1"/>
    <property type="match status" value="1"/>
</dbReference>
<dbReference type="InterPro" id="IPR011650">
    <property type="entry name" value="Peptidase_M20_dimer"/>
</dbReference>
<gene>
    <name evidence="8" type="ORF">J2S57_004459</name>
</gene>
<comment type="caution">
    <text evidence="8">The sequence shown here is derived from an EMBL/GenBank/DDBJ whole genome shotgun (WGS) entry which is preliminary data.</text>
</comment>
<evidence type="ECO:0000256" key="1">
    <source>
        <dbReference type="ARBA" id="ARBA00001947"/>
    </source>
</evidence>
<reference evidence="8 9" key="1">
    <citation type="submission" date="2023-07" db="EMBL/GenBank/DDBJ databases">
        <title>Sequencing the genomes of 1000 actinobacteria strains.</title>
        <authorList>
            <person name="Klenk H.-P."/>
        </authorList>
    </citation>
    <scope>NUCLEOTIDE SEQUENCE [LARGE SCALE GENOMIC DNA]</scope>
    <source>
        <strain evidence="8 9">DSM 44388</strain>
    </source>
</reference>
<dbReference type="PANTHER" id="PTHR43808:SF8">
    <property type="entry name" value="PEPTIDASE M20 DIMERISATION DOMAIN-CONTAINING PROTEIN"/>
    <property type="match status" value="1"/>
</dbReference>
<comment type="similarity">
    <text evidence="2">Belongs to the peptidase M20A family.</text>
</comment>
<dbReference type="InterPro" id="IPR001261">
    <property type="entry name" value="ArgE/DapE_CS"/>
</dbReference>
<dbReference type="InterPro" id="IPR050072">
    <property type="entry name" value="Peptidase_M20A"/>
</dbReference>
<keyword evidence="9" id="KW-1185">Reference proteome</keyword>
<dbReference type="SUPFAM" id="SSF55031">
    <property type="entry name" value="Bacterial exopeptidase dimerisation domain"/>
    <property type="match status" value="1"/>
</dbReference>
<keyword evidence="3" id="KW-0479">Metal-binding</keyword>
<evidence type="ECO:0000313" key="9">
    <source>
        <dbReference type="Proteomes" id="UP001235712"/>
    </source>
</evidence>
<evidence type="ECO:0000313" key="8">
    <source>
        <dbReference type="EMBL" id="MDP9828710.1"/>
    </source>
</evidence>
<dbReference type="PANTHER" id="PTHR43808">
    <property type="entry name" value="ACETYLORNITHINE DEACETYLASE"/>
    <property type="match status" value="1"/>
</dbReference>
<evidence type="ECO:0000256" key="5">
    <source>
        <dbReference type="ARBA" id="ARBA00022833"/>
    </source>
</evidence>
<evidence type="ECO:0000256" key="4">
    <source>
        <dbReference type="ARBA" id="ARBA00022801"/>
    </source>
</evidence>
<dbReference type="RefSeq" id="WP_307246169.1">
    <property type="nucleotide sequence ID" value="NZ_JAUSQZ010000001.1"/>
</dbReference>
<dbReference type="InterPro" id="IPR036264">
    <property type="entry name" value="Bact_exopeptidase_dim_dom"/>
</dbReference>
<feature type="region of interest" description="Disordered" evidence="6">
    <location>
        <begin position="1"/>
        <end position="22"/>
    </location>
</feature>
<accession>A0ABT9P9J6</accession>
<organism evidence="8 9">
    <name type="scientific">Kineosporia succinea</name>
    <dbReference type="NCBI Taxonomy" id="84632"/>
    <lineage>
        <taxon>Bacteria</taxon>
        <taxon>Bacillati</taxon>
        <taxon>Actinomycetota</taxon>
        <taxon>Actinomycetes</taxon>
        <taxon>Kineosporiales</taxon>
        <taxon>Kineosporiaceae</taxon>
        <taxon>Kineosporia</taxon>
    </lineage>
</organism>
<comment type="cofactor">
    <cofactor evidence="1">
        <name>Zn(2+)</name>
        <dbReference type="ChEBI" id="CHEBI:29105"/>
    </cofactor>
</comment>
<evidence type="ECO:0000256" key="3">
    <source>
        <dbReference type="ARBA" id="ARBA00022723"/>
    </source>
</evidence>
<name>A0ABT9P9J6_9ACTN</name>
<proteinExistence type="inferred from homology"/>
<dbReference type="Gene3D" id="1.10.150.900">
    <property type="match status" value="1"/>
</dbReference>
<sequence>MRRPSAPVPAGADPQLAGDHPPAAEEVVTICRDLLRMDTSNYGDNSGPGERKAAEYVAGLLAEVQLEPQVFESEPGRTSVVARFPGSDPSRPALLVHGHLDVVPAQKDDWRIDPFSGEIADDCLWGRGAVDMKDMDAMILATVRQMRREGRTPPRDIVLAFMADEEAGGVKGSSWLVDNHPGLFEGVDEAVSEVGGFSVELQGRRTYLLQSAEKGIAWVRLTAKGRAGHGSQVNGDNAVTHLAEAVARIGAYRWPTVIPATVRAFFEGVREQTGIELLNGESGESVDVEQLRELFGTTARWLEATVQNTANPTVLEAGYKHNVIPGSASALIDCRYLPGQKDELMRTLAELAGEHVTVEVLHGDVALEAGFEGGLVSAMRQSLLELDPGAAVLPYCLSGGTDNKAFSRLGIRGYGFAPLKLPADLDFAGMFHSVDERVPLESLRFGVKTFDRFLQLV</sequence>
<evidence type="ECO:0000256" key="2">
    <source>
        <dbReference type="ARBA" id="ARBA00006247"/>
    </source>
</evidence>